<evidence type="ECO:0000313" key="2">
    <source>
        <dbReference type="EMBL" id="BCI54492.1"/>
    </source>
</evidence>
<gene>
    <name evidence="2" type="ORF">NIIDNTM18_37700</name>
</gene>
<accession>A0A6S6P8Q1</accession>
<reference evidence="2 3" key="1">
    <citation type="submission" date="2020-07" db="EMBL/GenBank/DDBJ databases">
        <title>Complete genome sequence of Mycolicibacterium litorale like strain isolated from cardiac implantable electronic device infection.</title>
        <authorList>
            <person name="Fukano H."/>
            <person name="Miyama H."/>
            <person name="Hoshino Y."/>
        </authorList>
    </citation>
    <scope>NUCLEOTIDE SEQUENCE [LARGE SCALE GENOMIC DNA]</scope>
    <source>
        <strain evidence="2 3">NIIDNTM18</strain>
    </source>
</reference>
<dbReference type="Proteomes" id="UP000515734">
    <property type="component" value="Chromosome"/>
</dbReference>
<proteinExistence type="predicted"/>
<dbReference type="EMBL" id="AP023287">
    <property type="protein sequence ID" value="BCI54492.1"/>
    <property type="molecule type" value="Genomic_DNA"/>
</dbReference>
<feature type="compositionally biased region" description="Polar residues" evidence="1">
    <location>
        <begin position="10"/>
        <end position="20"/>
    </location>
</feature>
<evidence type="ECO:0000313" key="3">
    <source>
        <dbReference type="Proteomes" id="UP000515734"/>
    </source>
</evidence>
<organism evidence="2 3">
    <name type="scientific">Mycolicibacterium litorale</name>
    <dbReference type="NCBI Taxonomy" id="758802"/>
    <lineage>
        <taxon>Bacteria</taxon>
        <taxon>Bacillati</taxon>
        <taxon>Actinomycetota</taxon>
        <taxon>Actinomycetes</taxon>
        <taxon>Mycobacteriales</taxon>
        <taxon>Mycobacteriaceae</taxon>
        <taxon>Mycolicibacterium</taxon>
    </lineage>
</organism>
<feature type="region of interest" description="Disordered" evidence="1">
    <location>
        <begin position="1"/>
        <end position="20"/>
    </location>
</feature>
<name>A0A6S6P8Q1_9MYCO</name>
<evidence type="ECO:0000256" key="1">
    <source>
        <dbReference type="SAM" id="MobiDB-lite"/>
    </source>
</evidence>
<sequence length="65" mass="6301">MTDGIEDTPITRSPSGIQNHTTPIAAATTIEAVATTPRVRGAGVLSAAATGAGGGLVVTATMPPT</sequence>
<protein>
    <submittedName>
        <fullName evidence="2">Uncharacterized protein</fullName>
    </submittedName>
</protein>
<dbReference type="AlphaFoldDB" id="A0A6S6P8Q1"/>